<keyword evidence="1" id="KW-0175">Coiled coil</keyword>
<evidence type="ECO:0000313" key="3">
    <source>
        <dbReference type="EMBL" id="OIR16815.1"/>
    </source>
</evidence>
<feature type="region of interest" description="Disordered" evidence="2">
    <location>
        <begin position="421"/>
        <end position="441"/>
    </location>
</feature>
<evidence type="ECO:0000256" key="2">
    <source>
        <dbReference type="SAM" id="MobiDB-lite"/>
    </source>
</evidence>
<reference evidence="3" key="1">
    <citation type="submission" date="2016-10" db="EMBL/GenBank/DDBJ databases">
        <title>Sequence of Gallionella enrichment culture.</title>
        <authorList>
            <person name="Poehlein A."/>
            <person name="Muehling M."/>
            <person name="Daniel R."/>
        </authorList>
    </citation>
    <scope>NUCLEOTIDE SEQUENCE</scope>
</reference>
<feature type="compositionally biased region" description="Basic residues" evidence="2">
    <location>
        <begin position="431"/>
        <end position="441"/>
    </location>
</feature>
<name>A0A1J5T7G7_9ZZZZ</name>
<sequence>MHSWQIRTSGILIALFLAGCATPVSTNIKPSAAHVAKYNDLSDLNVVATLEKSVNEAKAANMPFLAPDYFKEASQILSECQGALGNKPKEVLVSNAAKGEAVLEKGRAMMAIVQYRFSKELEYKAQLEEHNAPKLLPKEYEKVIGDFSGLIGKVEREQPDNIDKDKESLLKSMLDLVIMAVQEGALRDSEQINTESKKLNAEKQAPVTYAEALRVYQDSKAKIAAAHHDKELVQRMGAAALFAARHAQQVNERVAALQAQLKISAAGGTVGGVMVGGAMAGGGGAVQVGTQVDGKPSGPERITLEKLVLQEEDRLLGISNALGLKDLRDLSLDKQVDEIKRAATDIIRQSKNADIAAIRQDYEARLEAANDGIQQGVTELADKDKQLAEKEQQLEAQATQLAGKDAQIKALTARVAKLEAGAKTAAQPKAAKSKKAKPANQ</sequence>
<dbReference type="AlphaFoldDB" id="A0A1J5T7G7"/>
<accession>A0A1J5T7G7</accession>
<feature type="compositionally biased region" description="Low complexity" evidence="2">
    <location>
        <begin position="421"/>
        <end position="430"/>
    </location>
</feature>
<protein>
    <submittedName>
        <fullName evidence="3">Uncharacterized protein</fullName>
    </submittedName>
</protein>
<dbReference type="PROSITE" id="PS51257">
    <property type="entry name" value="PROKAR_LIPOPROTEIN"/>
    <property type="match status" value="1"/>
</dbReference>
<proteinExistence type="predicted"/>
<comment type="caution">
    <text evidence="3">The sequence shown here is derived from an EMBL/GenBank/DDBJ whole genome shotgun (WGS) entry which is preliminary data.</text>
</comment>
<feature type="coiled-coil region" evidence="1">
    <location>
        <begin position="377"/>
        <end position="407"/>
    </location>
</feature>
<gene>
    <name evidence="3" type="ORF">GALL_26350</name>
</gene>
<dbReference type="EMBL" id="MLJW01000006">
    <property type="protein sequence ID" value="OIR16815.1"/>
    <property type="molecule type" value="Genomic_DNA"/>
</dbReference>
<organism evidence="3">
    <name type="scientific">mine drainage metagenome</name>
    <dbReference type="NCBI Taxonomy" id="410659"/>
    <lineage>
        <taxon>unclassified sequences</taxon>
        <taxon>metagenomes</taxon>
        <taxon>ecological metagenomes</taxon>
    </lineage>
</organism>
<evidence type="ECO:0000256" key="1">
    <source>
        <dbReference type="SAM" id="Coils"/>
    </source>
</evidence>